<dbReference type="Ensembl" id="ENSCSET00000010976.1">
    <property type="protein sequence ID" value="ENSCSEP00000010846.1"/>
    <property type="gene ID" value="ENSCSEG00000006940.1"/>
</dbReference>
<reference evidence="2 3" key="1">
    <citation type="journal article" date="2014" name="Nat. Genet.">
        <title>Whole-genome sequence of a flatfish provides insights into ZW sex chromosome evolution and adaptation to a benthic lifestyle.</title>
        <authorList>
            <person name="Chen S."/>
            <person name="Zhang G."/>
            <person name="Shao C."/>
            <person name="Huang Q."/>
            <person name="Liu G."/>
            <person name="Zhang P."/>
            <person name="Song W."/>
            <person name="An N."/>
            <person name="Chalopin D."/>
            <person name="Volff J.N."/>
            <person name="Hong Y."/>
            <person name="Li Q."/>
            <person name="Sha Z."/>
            <person name="Zhou H."/>
            <person name="Xie M."/>
            <person name="Yu Q."/>
            <person name="Liu Y."/>
            <person name="Xiang H."/>
            <person name="Wang N."/>
            <person name="Wu K."/>
            <person name="Yang C."/>
            <person name="Zhou Q."/>
            <person name="Liao X."/>
            <person name="Yang L."/>
            <person name="Hu Q."/>
            <person name="Zhang J."/>
            <person name="Meng L."/>
            <person name="Jin L."/>
            <person name="Tian Y."/>
            <person name="Lian J."/>
            <person name="Yang J."/>
            <person name="Miao G."/>
            <person name="Liu S."/>
            <person name="Liang Z."/>
            <person name="Yan F."/>
            <person name="Li Y."/>
            <person name="Sun B."/>
            <person name="Zhang H."/>
            <person name="Zhang J."/>
            <person name="Zhu Y."/>
            <person name="Du M."/>
            <person name="Zhao Y."/>
            <person name="Schartl M."/>
            <person name="Tang Q."/>
            <person name="Wang J."/>
        </authorList>
    </citation>
    <scope>NUCLEOTIDE SEQUENCE</scope>
</reference>
<dbReference type="AlphaFoldDB" id="A0A3P8VC77"/>
<evidence type="ECO:0000313" key="2">
    <source>
        <dbReference type="Ensembl" id="ENSCSEP00000010846.1"/>
    </source>
</evidence>
<protein>
    <submittedName>
        <fullName evidence="2">Uncharacterized protein</fullName>
    </submittedName>
</protein>
<dbReference type="InParanoid" id="A0A3P8VC77"/>
<reference evidence="2" key="2">
    <citation type="submission" date="2025-08" db="UniProtKB">
        <authorList>
            <consortium name="Ensembl"/>
        </authorList>
    </citation>
    <scope>IDENTIFICATION</scope>
</reference>
<proteinExistence type="predicted"/>
<keyword evidence="1" id="KW-0472">Membrane</keyword>
<sequence length="105" mass="11907">GAQETDSHARVLVSMRPFLTTRAKSEVTANSPHSTPLKGLCDIQTWNQTSAIQLMWRNRSTVEDSAVFISCGTMGNCSGPKTRRLFLSSFFFFFFFLFLFGIAWR</sequence>
<evidence type="ECO:0000313" key="3">
    <source>
        <dbReference type="Proteomes" id="UP000265120"/>
    </source>
</evidence>
<keyword evidence="1" id="KW-0812">Transmembrane</keyword>
<feature type="transmembrane region" description="Helical" evidence="1">
    <location>
        <begin position="85"/>
        <end position="104"/>
    </location>
</feature>
<keyword evidence="1" id="KW-1133">Transmembrane helix</keyword>
<keyword evidence="3" id="KW-1185">Reference proteome</keyword>
<evidence type="ECO:0000256" key="1">
    <source>
        <dbReference type="SAM" id="Phobius"/>
    </source>
</evidence>
<name>A0A3P8VC77_CYNSE</name>
<organism evidence="2 3">
    <name type="scientific">Cynoglossus semilaevis</name>
    <name type="common">Tongue sole</name>
    <dbReference type="NCBI Taxonomy" id="244447"/>
    <lineage>
        <taxon>Eukaryota</taxon>
        <taxon>Metazoa</taxon>
        <taxon>Chordata</taxon>
        <taxon>Craniata</taxon>
        <taxon>Vertebrata</taxon>
        <taxon>Euteleostomi</taxon>
        <taxon>Actinopterygii</taxon>
        <taxon>Neopterygii</taxon>
        <taxon>Teleostei</taxon>
        <taxon>Neoteleostei</taxon>
        <taxon>Acanthomorphata</taxon>
        <taxon>Carangaria</taxon>
        <taxon>Pleuronectiformes</taxon>
        <taxon>Pleuronectoidei</taxon>
        <taxon>Cynoglossidae</taxon>
        <taxon>Cynoglossinae</taxon>
        <taxon>Cynoglossus</taxon>
    </lineage>
</organism>
<accession>A0A3P8VC77</accession>
<dbReference type="Proteomes" id="UP000265120">
    <property type="component" value="Chromosome 14"/>
</dbReference>
<reference evidence="2" key="3">
    <citation type="submission" date="2025-09" db="UniProtKB">
        <authorList>
            <consortium name="Ensembl"/>
        </authorList>
    </citation>
    <scope>IDENTIFICATION</scope>
</reference>